<proteinExistence type="predicted"/>
<accession>A0ABD3HS47</accession>
<dbReference type="SUPFAM" id="SSF50800">
    <property type="entry name" value="PK beta-barrel domain-like"/>
    <property type="match status" value="1"/>
</dbReference>
<dbReference type="InterPro" id="IPR005302">
    <property type="entry name" value="MoCF_Sase_C"/>
</dbReference>
<dbReference type="AlphaFoldDB" id="A0ABD3HS47"/>
<comment type="caution">
    <text evidence="3">The sequence shown here is derived from an EMBL/GenBank/DDBJ whole genome shotgun (WGS) entry which is preliminary data.</text>
</comment>
<gene>
    <name evidence="3" type="ORF">R1sor_007018</name>
</gene>
<evidence type="ECO:0000256" key="1">
    <source>
        <dbReference type="SAM" id="MobiDB-lite"/>
    </source>
</evidence>
<feature type="compositionally biased region" description="Basic and acidic residues" evidence="1">
    <location>
        <begin position="24"/>
        <end position="42"/>
    </location>
</feature>
<dbReference type="InterPro" id="IPR011037">
    <property type="entry name" value="Pyrv_Knase-like_insert_dom_sf"/>
</dbReference>
<organism evidence="3 4">
    <name type="scientific">Riccia sorocarpa</name>
    <dbReference type="NCBI Taxonomy" id="122646"/>
    <lineage>
        <taxon>Eukaryota</taxon>
        <taxon>Viridiplantae</taxon>
        <taxon>Streptophyta</taxon>
        <taxon>Embryophyta</taxon>
        <taxon>Marchantiophyta</taxon>
        <taxon>Marchantiopsida</taxon>
        <taxon>Marchantiidae</taxon>
        <taxon>Marchantiales</taxon>
        <taxon>Ricciaceae</taxon>
        <taxon>Riccia</taxon>
    </lineage>
</organism>
<sequence length="344" mass="38144">MSAFLSCNSLRVSPRSPATNTPPDEERRLSSGHKDKTIENRRDNNELATTKFILFASCLHDGCGGDGAVYLPREVMPSNSSLVGGVKPNWVMVGSTMGDREFQPEIRHAEGNTDIVEDRSMKAPGLDLLYVPLEPSYPRKKIEVTVWEWTGDAIDEGDTAAEWLCEYIGKSGFRLVRFDIEGKTRPTNPDAAPGFKHAFADNYPIHFFSEASVAELNSRLEEPLPLNRFRPNIVVKGCGPFDEDYWRRFSIGDTNFQGVALCPRCKITTINQETAEVGKQPLAILKKFRAGQFLSSDSKLRAQMYFGQNAVCEVEDGEGRILNIGDVIHVKEKAASPILVGTGN</sequence>
<dbReference type="PROSITE" id="PS51340">
    <property type="entry name" value="MOSC"/>
    <property type="match status" value="1"/>
</dbReference>
<dbReference type="Proteomes" id="UP001633002">
    <property type="component" value="Unassembled WGS sequence"/>
</dbReference>
<feature type="compositionally biased region" description="Polar residues" evidence="1">
    <location>
        <begin position="1"/>
        <end position="22"/>
    </location>
</feature>
<keyword evidence="4" id="KW-1185">Reference proteome</keyword>
<dbReference type="PANTHER" id="PTHR14237">
    <property type="entry name" value="MOLYBDOPTERIN COFACTOR SULFURASE MOSC"/>
    <property type="match status" value="1"/>
</dbReference>
<evidence type="ECO:0000313" key="3">
    <source>
        <dbReference type="EMBL" id="KAL3693367.1"/>
    </source>
</evidence>
<evidence type="ECO:0000313" key="4">
    <source>
        <dbReference type="Proteomes" id="UP001633002"/>
    </source>
</evidence>
<feature type="region of interest" description="Disordered" evidence="1">
    <location>
        <begin position="1"/>
        <end position="42"/>
    </location>
</feature>
<reference evidence="3 4" key="1">
    <citation type="submission" date="2024-09" db="EMBL/GenBank/DDBJ databases">
        <title>Chromosome-scale assembly of Riccia sorocarpa.</title>
        <authorList>
            <person name="Paukszto L."/>
        </authorList>
    </citation>
    <scope>NUCLEOTIDE SEQUENCE [LARGE SCALE GENOMIC DNA]</scope>
    <source>
        <strain evidence="3">LP-2024</strain>
        <tissue evidence="3">Aerial parts of the thallus</tissue>
    </source>
</reference>
<dbReference type="PANTHER" id="PTHR14237:SF19">
    <property type="entry name" value="MITOCHONDRIAL AMIDOXIME REDUCING COMPONENT 1"/>
    <property type="match status" value="1"/>
</dbReference>
<dbReference type="GO" id="GO:0032787">
    <property type="term" value="P:monocarboxylic acid metabolic process"/>
    <property type="evidence" value="ECO:0007669"/>
    <property type="project" value="UniProtKB-ARBA"/>
</dbReference>
<name>A0ABD3HS47_9MARC</name>
<protein>
    <recommendedName>
        <fullName evidence="2">MOSC domain-containing protein</fullName>
    </recommendedName>
</protein>
<dbReference type="Pfam" id="PF03473">
    <property type="entry name" value="MOSC"/>
    <property type="match status" value="1"/>
</dbReference>
<feature type="domain" description="MOSC" evidence="2">
    <location>
        <begin position="182"/>
        <end position="331"/>
    </location>
</feature>
<evidence type="ECO:0000259" key="2">
    <source>
        <dbReference type="PROSITE" id="PS51340"/>
    </source>
</evidence>
<dbReference type="SUPFAM" id="SSF141673">
    <property type="entry name" value="MOSC N-terminal domain-like"/>
    <property type="match status" value="1"/>
</dbReference>
<dbReference type="EMBL" id="JBJQOH010000003">
    <property type="protein sequence ID" value="KAL3693367.1"/>
    <property type="molecule type" value="Genomic_DNA"/>
</dbReference>